<dbReference type="InterPro" id="IPR012317">
    <property type="entry name" value="Poly(ADP-ribose)pol_cat_dom"/>
</dbReference>
<evidence type="ECO:0000256" key="1">
    <source>
        <dbReference type="ARBA" id="ARBA00004123"/>
    </source>
</evidence>
<dbReference type="GO" id="GO:0008270">
    <property type="term" value="F:zinc ion binding"/>
    <property type="evidence" value="ECO:0007669"/>
    <property type="project" value="UniProtKB-KW"/>
</dbReference>
<dbReference type="CDD" id="cd01439">
    <property type="entry name" value="TCCD_inducible_PARP_like"/>
    <property type="match status" value="1"/>
</dbReference>
<organism evidence="9 10">
    <name type="scientific">Leptobrachium leishanense</name>
    <name type="common">Leishan spiny toad</name>
    <dbReference type="NCBI Taxonomy" id="445787"/>
    <lineage>
        <taxon>Eukaryota</taxon>
        <taxon>Metazoa</taxon>
        <taxon>Chordata</taxon>
        <taxon>Craniata</taxon>
        <taxon>Vertebrata</taxon>
        <taxon>Euteleostomi</taxon>
        <taxon>Amphibia</taxon>
        <taxon>Batrachia</taxon>
        <taxon>Anura</taxon>
        <taxon>Pelobatoidea</taxon>
        <taxon>Megophryidae</taxon>
        <taxon>Leptobrachium</taxon>
    </lineage>
</organism>
<dbReference type="Gene3D" id="3.90.228.10">
    <property type="match status" value="1"/>
</dbReference>
<dbReference type="PROSITE" id="PS51059">
    <property type="entry name" value="PARP_CATALYTIC"/>
    <property type="match status" value="1"/>
</dbReference>
<dbReference type="AlphaFoldDB" id="A0A8C5MBV6"/>
<dbReference type="PROSITE" id="PS50918">
    <property type="entry name" value="WWE"/>
    <property type="match status" value="1"/>
</dbReference>
<accession>A0A8C5MBV6</accession>
<evidence type="ECO:0000259" key="6">
    <source>
        <dbReference type="PROSITE" id="PS50103"/>
    </source>
</evidence>
<evidence type="ECO:0008006" key="11">
    <source>
        <dbReference type="Google" id="ProtNLM"/>
    </source>
</evidence>
<dbReference type="InterPro" id="IPR004170">
    <property type="entry name" value="WWE_dom"/>
</dbReference>
<dbReference type="PROSITE" id="PS50103">
    <property type="entry name" value="ZF_C3H1"/>
    <property type="match status" value="1"/>
</dbReference>
<comment type="subcellular location">
    <subcellularLocation>
        <location evidence="1">Nucleus</location>
    </subcellularLocation>
</comment>
<dbReference type="InterPro" id="IPR000571">
    <property type="entry name" value="Znf_CCCH"/>
</dbReference>
<dbReference type="Proteomes" id="UP000694569">
    <property type="component" value="Unplaced"/>
</dbReference>
<feature type="domain" description="WWE" evidence="7">
    <location>
        <begin position="177"/>
        <end position="253"/>
    </location>
</feature>
<dbReference type="GO" id="GO:1990404">
    <property type="term" value="F:NAD+-protein mono-ADP-ribosyltransferase activity"/>
    <property type="evidence" value="ECO:0007669"/>
    <property type="project" value="TreeGrafter"/>
</dbReference>
<dbReference type="Pfam" id="PF02825">
    <property type="entry name" value="WWE"/>
    <property type="match status" value="1"/>
</dbReference>
<keyword evidence="4" id="KW-0863">Zinc-finger</keyword>
<keyword evidence="10" id="KW-1185">Reference proteome</keyword>
<feature type="domain" description="C3H1-type" evidence="6">
    <location>
        <begin position="81"/>
        <end position="108"/>
    </location>
</feature>
<comment type="similarity">
    <text evidence="3">Belongs to the ARTD/PARP family.</text>
</comment>
<evidence type="ECO:0000256" key="4">
    <source>
        <dbReference type="PROSITE-ProRule" id="PRU00723"/>
    </source>
</evidence>
<dbReference type="SUPFAM" id="SSF56399">
    <property type="entry name" value="ADP-ribosylation"/>
    <property type="match status" value="1"/>
</dbReference>
<dbReference type="Pfam" id="PF00644">
    <property type="entry name" value="PARP"/>
    <property type="match status" value="1"/>
</dbReference>
<dbReference type="Ensembl" id="ENSLLET00000012269.1">
    <property type="protein sequence ID" value="ENSLLEP00000011796.1"/>
    <property type="gene ID" value="ENSLLEG00000007518.1"/>
</dbReference>
<reference evidence="9" key="1">
    <citation type="submission" date="2025-08" db="UniProtKB">
        <authorList>
            <consortium name="Ensembl"/>
        </authorList>
    </citation>
    <scope>IDENTIFICATION</scope>
</reference>
<evidence type="ECO:0000256" key="5">
    <source>
        <dbReference type="SAM" id="MobiDB-lite"/>
    </source>
</evidence>
<keyword evidence="4" id="KW-0479">Metal-binding</keyword>
<dbReference type="GeneTree" id="ENSGT00940000155368"/>
<dbReference type="SUPFAM" id="SSF117839">
    <property type="entry name" value="WWE domain"/>
    <property type="match status" value="1"/>
</dbReference>
<name>A0A8C5MBV6_9ANUR</name>
<dbReference type="InterPro" id="IPR051712">
    <property type="entry name" value="ARTD-AVP"/>
</dbReference>
<sequence length="497" mass="57815">MTSSSSVRPRKPVTTTNVTGPGPTAMETSLKRVESVGPPHASLSHQKIKMPICSIVACEYVEKQRFLAEAQRITTYYIHQEDNIFICSNFLAGKCFQGSLCPRHHTMLPYAWQMRDTKTKMWVSVEGSGQEMLERLYSNPHVKTVKAMCKKDKLIINLLSMEVYLSSVFDRVRRLSTLSNPTVPFNSCLKYYYEASLNQWVEYGQETIRIIEESLRENCYVIPFNRLLSRCYLDICNLLEEDLETGTKRRIRIRPVFVSPITLMSKLWTMSAIESPTCLKPFHPSVGVFYPGTWRITSTSVVLEKVLLDCKDEEYHHVYRNFHKTIPEWEYLIVSVNRIQNYFQWEKLMCKKRFMTRFDTEYREVERFLFHGTDQSNVDAICTQNFDTRVDTRNGKALGYGCYFAKDASYSHRYCPANASGHRYMFLAKVLVGRSTVGCASYRRPPMIIPDDPKSLLYDSCVNKLDDPDLYVVFDNDQFYPSFLIEYKKVLNFIVLD</sequence>
<feature type="region of interest" description="Disordered" evidence="5">
    <location>
        <begin position="1"/>
        <end position="26"/>
    </location>
</feature>
<keyword evidence="2" id="KW-0539">Nucleus</keyword>
<evidence type="ECO:0000256" key="2">
    <source>
        <dbReference type="ARBA" id="ARBA00023242"/>
    </source>
</evidence>
<feature type="domain" description="PARP catalytic" evidence="8">
    <location>
        <begin position="290"/>
        <end position="497"/>
    </location>
</feature>
<dbReference type="PANTHER" id="PTHR45740:SF6">
    <property type="entry name" value="PROTEIN MONO-ADP-RIBOSYLTRANSFERASE PARP12"/>
    <property type="match status" value="1"/>
</dbReference>
<proteinExistence type="inferred from homology"/>
<keyword evidence="4" id="KW-0862">Zinc</keyword>
<dbReference type="Gene3D" id="3.30.720.50">
    <property type="match status" value="1"/>
</dbReference>
<dbReference type="PANTHER" id="PTHR45740">
    <property type="entry name" value="POLY [ADP-RIBOSE] POLYMERASE"/>
    <property type="match status" value="1"/>
</dbReference>
<evidence type="ECO:0000259" key="7">
    <source>
        <dbReference type="PROSITE" id="PS50918"/>
    </source>
</evidence>
<protein>
    <recommendedName>
        <fullName evidence="11">Poly [ADP-ribose] polymerase</fullName>
    </recommendedName>
</protein>
<dbReference type="InterPro" id="IPR037197">
    <property type="entry name" value="WWE_dom_sf"/>
</dbReference>
<evidence type="ECO:0000256" key="3">
    <source>
        <dbReference type="ARBA" id="ARBA00024347"/>
    </source>
</evidence>
<dbReference type="OrthoDB" id="6133115at2759"/>
<reference evidence="9" key="2">
    <citation type="submission" date="2025-09" db="UniProtKB">
        <authorList>
            <consortium name="Ensembl"/>
        </authorList>
    </citation>
    <scope>IDENTIFICATION</scope>
</reference>
<evidence type="ECO:0000313" key="10">
    <source>
        <dbReference type="Proteomes" id="UP000694569"/>
    </source>
</evidence>
<dbReference type="GO" id="GO:0003950">
    <property type="term" value="F:NAD+ poly-ADP-ribosyltransferase activity"/>
    <property type="evidence" value="ECO:0007669"/>
    <property type="project" value="InterPro"/>
</dbReference>
<evidence type="ECO:0000313" key="9">
    <source>
        <dbReference type="Ensembl" id="ENSLLEP00000011796.1"/>
    </source>
</evidence>
<evidence type="ECO:0000259" key="8">
    <source>
        <dbReference type="PROSITE" id="PS51059"/>
    </source>
</evidence>
<dbReference type="GO" id="GO:0005634">
    <property type="term" value="C:nucleus"/>
    <property type="evidence" value="ECO:0007669"/>
    <property type="project" value="UniProtKB-SubCell"/>
</dbReference>
<feature type="compositionally biased region" description="Low complexity" evidence="5">
    <location>
        <begin position="12"/>
        <end position="24"/>
    </location>
</feature>
<feature type="zinc finger region" description="C3H1-type" evidence="4">
    <location>
        <begin position="81"/>
        <end position="108"/>
    </location>
</feature>